<protein>
    <submittedName>
        <fullName evidence="1">Uncharacterized protein</fullName>
    </submittedName>
</protein>
<name>A0A0F9LN27_9ZZZZ</name>
<comment type="caution">
    <text evidence="1">The sequence shown here is derived from an EMBL/GenBank/DDBJ whole genome shotgun (WGS) entry which is preliminary data.</text>
</comment>
<dbReference type="EMBL" id="LAZR01010670">
    <property type="protein sequence ID" value="KKM65745.1"/>
    <property type="molecule type" value="Genomic_DNA"/>
</dbReference>
<accession>A0A0F9LN27</accession>
<gene>
    <name evidence="1" type="ORF">LCGC14_1488210</name>
</gene>
<reference evidence="1" key="1">
    <citation type="journal article" date="2015" name="Nature">
        <title>Complex archaea that bridge the gap between prokaryotes and eukaryotes.</title>
        <authorList>
            <person name="Spang A."/>
            <person name="Saw J.H."/>
            <person name="Jorgensen S.L."/>
            <person name="Zaremba-Niedzwiedzka K."/>
            <person name="Martijn J."/>
            <person name="Lind A.E."/>
            <person name="van Eijk R."/>
            <person name="Schleper C."/>
            <person name="Guy L."/>
            <person name="Ettema T.J."/>
        </authorList>
    </citation>
    <scope>NUCLEOTIDE SEQUENCE</scope>
</reference>
<dbReference type="AlphaFoldDB" id="A0A0F9LN27"/>
<evidence type="ECO:0000313" key="1">
    <source>
        <dbReference type="EMBL" id="KKM65745.1"/>
    </source>
</evidence>
<sequence>MVDTKVDADGLLYLWDAEREKYLSVARATLIINSTQPGHGWAMQIAGVGQGSGLNPYILPRDGTITSIYAMSEQVNSQDMIIFFYDQGGVGNRHDDHLFPQTGADASEVIISGSTNYDVSEGDWLRAASFRAEDPGSPGSIVFPIVCVEISWRTS</sequence>
<organism evidence="1">
    <name type="scientific">marine sediment metagenome</name>
    <dbReference type="NCBI Taxonomy" id="412755"/>
    <lineage>
        <taxon>unclassified sequences</taxon>
        <taxon>metagenomes</taxon>
        <taxon>ecological metagenomes</taxon>
    </lineage>
</organism>
<proteinExistence type="predicted"/>